<reference evidence="1 2" key="1">
    <citation type="submission" date="2006-03" db="EMBL/GenBank/DDBJ databases">
        <title>Complete sequence of chromosome of Nitrobacter hamburgensis X14.</title>
        <authorList>
            <consortium name="US DOE Joint Genome Institute"/>
            <person name="Copeland A."/>
            <person name="Lucas S."/>
            <person name="Lapidus A."/>
            <person name="Barry K."/>
            <person name="Detter J.C."/>
            <person name="Glavina del Rio T."/>
            <person name="Hammon N."/>
            <person name="Israni S."/>
            <person name="Dalin E."/>
            <person name="Tice H."/>
            <person name="Pitluck S."/>
            <person name="Chain P."/>
            <person name="Malfatti S."/>
            <person name="Shin M."/>
            <person name="Vergez L."/>
            <person name="Schmutz J."/>
            <person name="Larimer F."/>
            <person name="Land M."/>
            <person name="Hauser L."/>
            <person name="Kyrpides N."/>
            <person name="Ivanova N."/>
            <person name="Ward B."/>
            <person name="Arp D."/>
            <person name="Klotz M."/>
            <person name="Stein L."/>
            <person name="O'Mullan G."/>
            <person name="Starkenburg S."/>
            <person name="Sayavedra L."/>
            <person name="Poret-Peterson A.T."/>
            <person name="Gentry M.E."/>
            <person name="Bruce D."/>
            <person name="Richardson P."/>
        </authorList>
    </citation>
    <scope>NUCLEOTIDE SEQUENCE [LARGE SCALE GENOMIC DNA]</scope>
    <source>
        <strain evidence="2">DSM 10229 / NCIMB 13809 / X14</strain>
    </source>
</reference>
<dbReference type="InterPro" id="IPR009057">
    <property type="entry name" value="Homeodomain-like_sf"/>
</dbReference>
<evidence type="ECO:0008006" key="3">
    <source>
        <dbReference type="Google" id="ProtNLM"/>
    </source>
</evidence>
<keyword evidence="2" id="KW-1185">Reference proteome</keyword>
<name>Q1QQ92_NITHX</name>
<gene>
    <name evidence="1" type="ordered locus">Nham_0720</name>
</gene>
<sequence>MRARADQVNEQGLSLPLMAVFEYGAMSEVRCAAPKPSELEARVRRREIARADALRAEIVLLAADGLNNCAIADEIGVSRQCVRP</sequence>
<dbReference type="HOGENOM" id="CLU_2524152_0_0_5"/>
<organism evidence="1 2">
    <name type="scientific">Nitrobacter hamburgensis (strain DSM 10229 / NCIMB 13809 / X14)</name>
    <dbReference type="NCBI Taxonomy" id="323097"/>
    <lineage>
        <taxon>Bacteria</taxon>
        <taxon>Pseudomonadati</taxon>
        <taxon>Pseudomonadota</taxon>
        <taxon>Alphaproteobacteria</taxon>
        <taxon>Hyphomicrobiales</taxon>
        <taxon>Nitrobacteraceae</taxon>
        <taxon>Nitrobacter</taxon>
    </lineage>
</organism>
<accession>Q1QQ92</accession>
<protein>
    <recommendedName>
        <fullName evidence="3">Transposase</fullName>
    </recommendedName>
</protein>
<dbReference type="Pfam" id="PF13384">
    <property type="entry name" value="HTH_23"/>
    <property type="match status" value="1"/>
</dbReference>
<dbReference type="EMBL" id="CP000319">
    <property type="protein sequence ID" value="ABE61605.1"/>
    <property type="molecule type" value="Genomic_DNA"/>
</dbReference>
<dbReference type="AlphaFoldDB" id="Q1QQ92"/>
<proteinExistence type="predicted"/>
<evidence type="ECO:0000313" key="2">
    <source>
        <dbReference type="Proteomes" id="UP000001953"/>
    </source>
</evidence>
<dbReference type="KEGG" id="nha:Nham_0720"/>
<evidence type="ECO:0000313" key="1">
    <source>
        <dbReference type="EMBL" id="ABE61605.1"/>
    </source>
</evidence>
<dbReference type="Proteomes" id="UP000001953">
    <property type="component" value="Chromosome"/>
</dbReference>
<dbReference type="SUPFAM" id="SSF46689">
    <property type="entry name" value="Homeodomain-like"/>
    <property type="match status" value="1"/>
</dbReference>